<feature type="region of interest" description="Disordered" evidence="2">
    <location>
        <begin position="1"/>
        <end position="41"/>
    </location>
</feature>
<dbReference type="CDD" id="cd09567">
    <property type="entry name" value="SAM_kazrin_repeat2"/>
    <property type="match status" value="1"/>
</dbReference>
<gene>
    <name evidence="4" type="ORF">SMAX5B_014877</name>
</gene>
<name>A0A2U9BZ99_SCOMX</name>
<feature type="region of interest" description="Disordered" evidence="2">
    <location>
        <begin position="664"/>
        <end position="755"/>
    </location>
</feature>
<dbReference type="EMBL" id="CP026253">
    <property type="protein sequence ID" value="AWP09468.1"/>
    <property type="molecule type" value="Genomic_DNA"/>
</dbReference>
<evidence type="ECO:0000256" key="1">
    <source>
        <dbReference type="SAM" id="Coils"/>
    </source>
</evidence>
<evidence type="ECO:0000259" key="3">
    <source>
        <dbReference type="PROSITE" id="PS50105"/>
    </source>
</evidence>
<dbReference type="SUPFAM" id="SSF47769">
    <property type="entry name" value="SAM/Pointed domain"/>
    <property type="match status" value="3"/>
</dbReference>
<dbReference type="Pfam" id="PF00536">
    <property type="entry name" value="SAM_1"/>
    <property type="match status" value="2"/>
</dbReference>
<evidence type="ECO:0000313" key="5">
    <source>
        <dbReference type="Proteomes" id="UP000246464"/>
    </source>
</evidence>
<feature type="coiled-coil region" evidence="1">
    <location>
        <begin position="64"/>
        <end position="242"/>
    </location>
</feature>
<dbReference type="PANTHER" id="PTHR12776">
    <property type="entry name" value="KAZRIN-RELATED"/>
    <property type="match status" value="1"/>
</dbReference>
<dbReference type="InterPro" id="IPR037614">
    <property type="entry name" value="Kazrin"/>
</dbReference>
<dbReference type="InterPro" id="IPR037615">
    <property type="entry name" value="Kazrin_SAM_rpt_2"/>
</dbReference>
<feature type="compositionally biased region" description="Basic and acidic residues" evidence="2">
    <location>
        <begin position="1"/>
        <end position="23"/>
    </location>
</feature>
<organism evidence="4 5">
    <name type="scientific">Scophthalmus maximus</name>
    <name type="common">Turbot</name>
    <name type="synonym">Psetta maxima</name>
    <dbReference type="NCBI Taxonomy" id="52904"/>
    <lineage>
        <taxon>Eukaryota</taxon>
        <taxon>Metazoa</taxon>
        <taxon>Chordata</taxon>
        <taxon>Craniata</taxon>
        <taxon>Vertebrata</taxon>
        <taxon>Euteleostomi</taxon>
        <taxon>Actinopterygii</taxon>
        <taxon>Neopterygii</taxon>
        <taxon>Teleostei</taxon>
        <taxon>Neoteleostei</taxon>
        <taxon>Acanthomorphata</taxon>
        <taxon>Carangaria</taxon>
        <taxon>Pleuronectiformes</taxon>
        <taxon>Pleuronectoidei</taxon>
        <taxon>Scophthalmidae</taxon>
        <taxon>Scophthalmus</taxon>
    </lineage>
</organism>
<dbReference type="Pfam" id="PF07647">
    <property type="entry name" value="SAM_2"/>
    <property type="match status" value="1"/>
</dbReference>
<sequence>MHLRKNEERRKRTKPERSKAGRVEKKKRYHSPHPRQKPPAADLSYKNEISSLMDFNSPDASLDKVLLREEVAQLQEEVHLLRQMKDMLSKDLEETQGGCSADVLSATELRVQLTQKEQELDRAKEALQAMKSDRKRLKAEKADLVNQMQQLYATLESREEQLRDFIRNYEQHRKESEDAVKALAKEKDLLEREKWDLRRQTKEATEHTGLLRSQLDLKENRIKELEAELAMAKQSLATLTKDVPKRHSLAMPTEAVVNGNNQEWVMQADLPLTAAIRQSQQTLYVHTGHPTDRQVAAVRVSPCHSRQPSVISDASALEGDRSSTPSDINSPRHRTHSLCNSLEDLEEAKRKKKKEKMGLGSLSRVFARGKQRKSLDPGLFDDSDSLCSPTRLSLSDGSEDQLDRLQQVELARTTPMSQWRAGTVQAWLEVVMAMPMYIRTCSENVKSGKVLLGLSDEDLELGLGVSSLMHRRKLRLAIEDYRDAENGRGLSKAADMDHHWVAKAWLSDVGLPQYSQAFHNHLVDGRMLNSLTRRDLERHLSVNKKFHQVSLLLGIELLHSVHFDKEALQARRIQCEHQNVDPLVWTSHRVVKWIRDIDLKEFAESLPNSGVHGAVMVLDPTFDTDAMATALGIPGGKHMVRRHLVEEMKALIGSARADAKQDFERLGQGTPPTPQRQSSLGRPPSSAGRHTDDEGSLRRRAVKPPSGFSPKARNGRDLSCHSAYGSLPREVPDQTPPRAGGSPIRGYTSIEVSNV</sequence>
<dbReference type="Gene3D" id="1.10.150.50">
    <property type="entry name" value="Transcription Factor, Ets-1"/>
    <property type="match status" value="3"/>
</dbReference>
<keyword evidence="5" id="KW-1185">Reference proteome</keyword>
<dbReference type="InterPro" id="IPR059089">
    <property type="entry name" value="Kazrin_N"/>
</dbReference>
<protein>
    <submittedName>
        <fullName evidence="4">Putative kazrin-like</fullName>
    </submittedName>
</protein>
<feature type="domain" description="SAM" evidence="3">
    <location>
        <begin position="419"/>
        <end position="484"/>
    </location>
</feature>
<dbReference type="AlphaFoldDB" id="A0A2U9BZ99"/>
<dbReference type="SMART" id="SM00454">
    <property type="entry name" value="SAM"/>
    <property type="match status" value="3"/>
</dbReference>
<dbReference type="InterPro" id="IPR001660">
    <property type="entry name" value="SAM"/>
</dbReference>
<dbReference type="InterPro" id="IPR013761">
    <property type="entry name" value="SAM/pointed_sf"/>
</dbReference>
<dbReference type="PROSITE" id="PS50105">
    <property type="entry name" value="SAM_DOMAIN"/>
    <property type="match status" value="2"/>
</dbReference>
<reference evidence="4 5" key="1">
    <citation type="submission" date="2017-12" db="EMBL/GenBank/DDBJ databases">
        <title>Integrating genomic resources of turbot (Scophthalmus maximus) in depth evaluation of genetic and physical mapping variation across individuals.</title>
        <authorList>
            <person name="Martinez P."/>
        </authorList>
    </citation>
    <scope>NUCLEOTIDE SEQUENCE [LARGE SCALE GENOMIC DNA]</scope>
</reference>
<dbReference type="FunFam" id="1.10.150.50:FF:000048">
    <property type="entry name" value="kazrin isoform X1"/>
    <property type="match status" value="1"/>
</dbReference>
<proteinExistence type="predicted"/>
<keyword evidence="1" id="KW-0175">Coiled coil</keyword>
<dbReference type="Proteomes" id="UP000246464">
    <property type="component" value="Chromosome 11"/>
</dbReference>
<feature type="region of interest" description="Disordered" evidence="2">
    <location>
        <begin position="302"/>
        <end position="335"/>
    </location>
</feature>
<dbReference type="STRING" id="52904.ENSSMAP00000026488"/>
<feature type="domain" description="SAM" evidence="3">
    <location>
        <begin position="505"/>
        <end position="561"/>
    </location>
</feature>
<dbReference type="Pfam" id="PF25986">
    <property type="entry name" value="Kazrin"/>
    <property type="match status" value="1"/>
</dbReference>
<evidence type="ECO:0000313" key="4">
    <source>
        <dbReference type="EMBL" id="AWP09468.1"/>
    </source>
</evidence>
<feature type="compositionally biased region" description="Basic residues" evidence="2">
    <location>
        <begin position="24"/>
        <end position="36"/>
    </location>
</feature>
<evidence type="ECO:0000256" key="2">
    <source>
        <dbReference type="SAM" id="MobiDB-lite"/>
    </source>
</evidence>
<dbReference type="PANTHER" id="PTHR12776:SF3">
    <property type="entry name" value="KAZRIN-A"/>
    <property type="match status" value="1"/>
</dbReference>
<accession>A0A2U9BZ99</accession>